<feature type="domain" description="Bacterial Pleckstrin homology" evidence="1">
    <location>
        <begin position="5"/>
        <end position="118"/>
    </location>
</feature>
<evidence type="ECO:0000313" key="2">
    <source>
        <dbReference type="EMBL" id="ASE33726.1"/>
    </source>
</evidence>
<proteinExistence type="predicted"/>
<reference evidence="3" key="4">
    <citation type="submission" date="2022-09" db="EMBL/GenBank/DDBJ databases">
        <authorList>
            <person name="De Moura G.S."/>
            <person name="Carvalho E."/>
            <person name="Ramos Sanchez E.M."/>
            <person name="Sellera F.P."/>
            <person name="Marques M.F.S."/>
            <person name="Heinemann M.B."/>
            <person name="De Vliegher S."/>
            <person name="Souza F.N."/>
            <person name="Mota R.A."/>
        </authorList>
    </citation>
    <scope>NUCLEOTIDE SEQUENCE</scope>
    <source>
        <strain evidence="3">BR656</strain>
    </source>
</reference>
<evidence type="ECO:0000259" key="1">
    <source>
        <dbReference type="Pfam" id="PF08000"/>
    </source>
</evidence>
<evidence type="ECO:0000313" key="6">
    <source>
        <dbReference type="Proteomes" id="UP000274792"/>
    </source>
</evidence>
<sequence length="121" mass="13844">MAVQDILSWTLFEQVAVPDNISQYLVDGEEAYSAFKTFRDTAVFTNKRIIIRDMQGITGKKIETYSIPYNIILMWSTENAGKLLDLNGEITLWTRAGHFKIKIGRNLDIMPFEKLLSNALL</sequence>
<keyword evidence="7" id="KW-1185">Reference proteome</keyword>
<dbReference type="KEGG" id="sscu:CEP64_03655"/>
<dbReference type="Pfam" id="PF08000">
    <property type="entry name" value="bPH_1"/>
    <property type="match status" value="1"/>
</dbReference>
<dbReference type="GeneID" id="48592364"/>
<dbReference type="EMBL" id="JAPNQM010000012">
    <property type="protein sequence ID" value="MDL0118056.1"/>
    <property type="molecule type" value="Genomic_DNA"/>
</dbReference>
<dbReference type="InterPro" id="IPR037063">
    <property type="entry name" value="PHb_sf"/>
</dbReference>
<dbReference type="AlphaFoldDB" id="A0A1X0TQS7"/>
<name>A0A1X0TQS7_MAMSC</name>
<dbReference type="EMBL" id="CP022046">
    <property type="protein sequence ID" value="ASE33726.1"/>
    <property type="molecule type" value="Genomic_DNA"/>
</dbReference>
<evidence type="ECO:0000313" key="5">
    <source>
        <dbReference type="Proteomes" id="UP000197058"/>
    </source>
</evidence>
<evidence type="ECO:0000313" key="7">
    <source>
        <dbReference type="Proteomes" id="UP001176210"/>
    </source>
</evidence>
<dbReference type="InterPro" id="IPR012544">
    <property type="entry name" value="PHb"/>
</dbReference>
<reference evidence="2" key="2">
    <citation type="submission" date="2017-12" db="EMBL/GenBank/DDBJ databases">
        <title>FDA dAtabase for Regulatory Grade micrObial Sequences (FDA-ARGOS): Supporting development and validation of Infectious Disease Dx tests.</title>
        <authorList>
            <person name="Campos J."/>
            <person name="Goldberg B."/>
            <person name="Tallon L."/>
            <person name="Sadzewicz L."/>
            <person name="Sengamalay N."/>
            <person name="Ott S."/>
            <person name="Godinez A."/>
            <person name="Nagaraj S."/>
            <person name="Vavikolanu K."/>
            <person name="Vyas G."/>
            <person name="Nadendla S."/>
            <person name="Aluvathingal J."/>
            <person name="Geyer C."/>
            <person name="Nandy P."/>
            <person name="Hobson J."/>
            <person name="Sichtig H."/>
        </authorList>
    </citation>
    <scope>NUCLEOTIDE SEQUENCE</scope>
    <source>
        <strain evidence="2">FDAARGOS_285</strain>
    </source>
</reference>
<dbReference type="Proteomes" id="UP001176210">
    <property type="component" value="Unassembled WGS sequence"/>
</dbReference>
<dbReference type="SUPFAM" id="SSF50729">
    <property type="entry name" value="PH domain-like"/>
    <property type="match status" value="1"/>
</dbReference>
<dbReference type="Proteomes" id="UP000274792">
    <property type="component" value="Unassembled WGS sequence"/>
</dbReference>
<evidence type="ECO:0000313" key="3">
    <source>
        <dbReference type="EMBL" id="MDL0118056.1"/>
    </source>
</evidence>
<dbReference type="EMBL" id="RXWV01000029">
    <property type="protein sequence ID" value="RTX73384.1"/>
    <property type="molecule type" value="Genomic_DNA"/>
</dbReference>
<dbReference type="eggNOG" id="ENOG503172B">
    <property type="taxonomic scope" value="Bacteria"/>
</dbReference>
<accession>A0A1X0TQS7</accession>
<reference evidence="4 6" key="3">
    <citation type="submission" date="2018-10" db="EMBL/GenBank/DDBJ databases">
        <title>A collection Staphylococci species genome sequencing.</title>
        <authorList>
            <person name="Cole K."/>
        </authorList>
    </citation>
    <scope>NUCLEOTIDE SEQUENCE [LARGE SCALE GENOMIC DNA]</scope>
    <source>
        <strain evidence="4">CCUG 37923</strain>
        <strain evidence="6">NCTC 12218</strain>
    </source>
</reference>
<reference evidence="3" key="5">
    <citation type="journal article" date="2023" name="Vet. Microbiol.">
        <title>Emergence of livestock-associated Mammaliicoccus sciuri ST71 co-harbouring mecA and mecC genes in Brazil.</title>
        <authorList>
            <person name="de Moura G.S."/>
            <person name="de Carvalho E."/>
            <person name="Ramos Sanchez E.M."/>
            <person name="Sellera F.P."/>
            <person name="Marques M.F.S."/>
            <person name="Heinemann M.B."/>
            <person name="De Vliegher S."/>
            <person name="Souza F.N."/>
            <person name="Mota R.A."/>
        </authorList>
    </citation>
    <scope>NUCLEOTIDE SEQUENCE</scope>
    <source>
        <strain evidence="3">BR656</strain>
    </source>
</reference>
<evidence type="ECO:0000313" key="4">
    <source>
        <dbReference type="EMBL" id="RTX73384.1"/>
    </source>
</evidence>
<dbReference type="CDD" id="cd13225">
    <property type="entry name" value="PH-like_bacteria"/>
    <property type="match status" value="1"/>
</dbReference>
<organism evidence="4 6">
    <name type="scientific">Mammaliicoccus sciuri</name>
    <name type="common">Staphylococcus sciuri</name>
    <dbReference type="NCBI Taxonomy" id="1296"/>
    <lineage>
        <taxon>Bacteria</taxon>
        <taxon>Bacillati</taxon>
        <taxon>Bacillota</taxon>
        <taxon>Bacilli</taxon>
        <taxon>Bacillales</taxon>
        <taxon>Staphylococcaceae</taxon>
        <taxon>Mammaliicoccus</taxon>
    </lineage>
</organism>
<protein>
    <submittedName>
        <fullName evidence="4">PH domain-containing protein</fullName>
    </submittedName>
</protein>
<reference evidence="5" key="1">
    <citation type="submission" date="2017-06" db="EMBL/GenBank/DDBJ databases">
        <title>FDA dAtabase for Regulatory Grade micrObial Sequences (FDA-ARGOS): Supporting development and validation of Infectious Disease Dx tests.</title>
        <authorList>
            <person name="Goldberg B."/>
            <person name="Campos J."/>
            <person name="Tallon L."/>
            <person name="Sadzewicz L."/>
            <person name="Sengamalay N."/>
            <person name="Ott S."/>
            <person name="Godinez A."/>
            <person name="Nagaraj S."/>
            <person name="Vavikolanu K."/>
            <person name="Nadendla S."/>
            <person name="George J."/>
            <person name="Geyer C."/>
            <person name="Sichtig H."/>
        </authorList>
    </citation>
    <scope>NUCLEOTIDE SEQUENCE [LARGE SCALE GENOMIC DNA]</scope>
    <source>
        <strain evidence="5">FDAARGOS_285</strain>
    </source>
</reference>
<dbReference type="Proteomes" id="UP000197058">
    <property type="component" value="Chromosome"/>
</dbReference>
<gene>
    <name evidence="4" type="ORF">CD117_05785</name>
    <name evidence="2" type="ORF">CEP64_03655</name>
    <name evidence="3" type="ORF">OWO77_14070</name>
</gene>
<dbReference type="Gene3D" id="2.30.29.50">
    <property type="entry name" value="Bacterial Pleckstrin homology domain"/>
    <property type="match status" value="1"/>
</dbReference>
<dbReference type="RefSeq" id="WP_025905158.1">
    <property type="nucleotide sequence ID" value="NZ_CAJVGN010000001.1"/>
</dbReference>